<evidence type="ECO:0000256" key="1">
    <source>
        <dbReference type="ARBA" id="ARBA00006484"/>
    </source>
</evidence>
<dbReference type="PRINTS" id="PR00081">
    <property type="entry name" value="GDHRDH"/>
</dbReference>
<reference evidence="2 3" key="1">
    <citation type="journal article" date="2015" name="Int. J. Syst. Evol. Microbiol.">
        <title>Mariniphaga sediminis sp. nov., isolated from coastal sediment.</title>
        <authorList>
            <person name="Wang F.Q."/>
            <person name="Shen Q.Y."/>
            <person name="Chen G.J."/>
            <person name="Du Z.J."/>
        </authorList>
    </citation>
    <scope>NUCLEOTIDE SEQUENCE [LARGE SCALE GENOMIC DNA]</scope>
    <source>
        <strain evidence="2 3">SY21</strain>
    </source>
</reference>
<evidence type="ECO:0000313" key="2">
    <source>
        <dbReference type="EMBL" id="RIH65839.1"/>
    </source>
</evidence>
<dbReference type="PANTHER" id="PTHR42879:SF6">
    <property type="entry name" value="NADPH-DEPENDENT REDUCTASE BACG"/>
    <property type="match status" value="1"/>
</dbReference>
<dbReference type="AlphaFoldDB" id="A0A399D2H2"/>
<dbReference type="Proteomes" id="UP000266441">
    <property type="component" value="Unassembled WGS sequence"/>
</dbReference>
<name>A0A399D2H2_9BACT</name>
<protein>
    <submittedName>
        <fullName evidence="2">SDR family oxidoreductase</fullName>
    </submittedName>
</protein>
<gene>
    <name evidence="2" type="ORF">D1164_06100</name>
</gene>
<dbReference type="Gene3D" id="3.40.50.720">
    <property type="entry name" value="NAD(P)-binding Rossmann-like Domain"/>
    <property type="match status" value="1"/>
</dbReference>
<accession>A0A399D2H2</accession>
<dbReference type="Pfam" id="PF13561">
    <property type="entry name" value="adh_short_C2"/>
    <property type="match status" value="1"/>
</dbReference>
<dbReference type="PANTHER" id="PTHR42879">
    <property type="entry name" value="3-OXOACYL-(ACYL-CARRIER-PROTEIN) REDUCTASE"/>
    <property type="match status" value="1"/>
</dbReference>
<evidence type="ECO:0000313" key="3">
    <source>
        <dbReference type="Proteomes" id="UP000266441"/>
    </source>
</evidence>
<dbReference type="InterPro" id="IPR002347">
    <property type="entry name" value="SDR_fam"/>
</dbReference>
<dbReference type="SUPFAM" id="SSF51735">
    <property type="entry name" value="NAD(P)-binding Rossmann-fold domains"/>
    <property type="match status" value="1"/>
</dbReference>
<dbReference type="FunFam" id="3.40.50.720:FF:000084">
    <property type="entry name" value="Short-chain dehydrogenase reductase"/>
    <property type="match status" value="1"/>
</dbReference>
<comment type="caution">
    <text evidence="2">The sequence shown here is derived from an EMBL/GenBank/DDBJ whole genome shotgun (WGS) entry which is preliminary data.</text>
</comment>
<dbReference type="OrthoDB" id="9803333at2"/>
<dbReference type="InterPro" id="IPR036291">
    <property type="entry name" value="NAD(P)-bd_dom_sf"/>
</dbReference>
<dbReference type="InterPro" id="IPR050259">
    <property type="entry name" value="SDR"/>
</dbReference>
<comment type="similarity">
    <text evidence="1">Belongs to the short-chain dehydrogenases/reductases (SDR) family.</text>
</comment>
<organism evidence="2 3">
    <name type="scientific">Mariniphaga sediminis</name>
    <dbReference type="NCBI Taxonomy" id="1628158"/>
    <lineage>
        <taxon>Bacteria</taxon>
        <taxon>Pseudomonadati</taxon>
        <taxon>Bacteroidota</taxon>
        <taxon>Bacteroidia</taxon>
        <taxon>Marinilabiliales</taxon>
        <taxon>Prolixibacteraceae</taxon>
        <taxon>Mariniphaga</taxon>
    </lineage>
</organism>
<dbReference type="CDD" id="cd05344">
    <property type="entry name" value="BKR_like_SDR_like"/>
    <property type="match status" value="1"/>
</dbReference>
<dbReference type="EMBL" id="QWET01000004">
    <property type="protein sequence ID" value="RIH65839.1"/>
    <property type="molecule type" value="Genomic_DNA"/>
</dbReference>
<keyword evidence="3" id="KW-1185">Reference proteome</keyword>
<dbReference type="RefSeq" id="WP_119349075.1">
    <property type="nucleotide sequence ID" value="NZ_QWET01000004.1"/>
</dbReference>
<proteinExistence type="inferred from homology"/>
<sequence length="263" mass="27973">MDLHIEGKVFMVAASSKGLGFGIARELACNGATVCLASRTKNEVEEAAHQLREETGATVHASVFDASDARSIKEWITEVERAFERIDGLVVNAGGPPPGNFDDFSDEDWEAAFNLTLMSAIRLIRGVLPSMRECGGGSILTVTSLSVKEPINGLLLSNVFRAGVTSLVKSLSNELAGKNIRVNNLIPGGIDTDRLKALNRNVAEKQGVPVEKIRQKNESAIPLGRYGTIAEFGNAGAFLLSDAASYITGVSLVVDGGVLKSTW</sequence>